<organism evidence="1 2">
    <name type="scientific">Candidatus Dojkabacteria bacterium</name>
    <dbReference type="NCBI Taxonomy" id="2099670"/>
    <lineage>
        <taxon>Bacteria</taxon>
        <taxon>Candidatus Dojkabacteria</taxon>
    </lineage>
</organism>
<protein>
    <submittedName>
        <fullName evidence="1">Uncharacterized protein</fullName>
    </submittedName>
</protein>
<reference evidence="1" key="1">
    <citation type="submission" date="2020-04" db="EMBL/GenBank/DDBJ databases">
        <authorList>
            <person name="Zhang T."/>
        </authorList>
    </citation>
    <scope>NUCLEOTIDE SEQUENCE</scope>
    <source>
        <strain evidence="1">HKST-UBA14</strain>
    </source>
</reference>
<proteinExistence type="predicted"/>
<sequence length="307" mass="34719">MFTENLQQFNPIGTPEGIKYNGESYRVTNTCAQPVDVALAMAGIYETRRRNNYPTTTPANLLFVPNFLVDEDNGVIRENAGAVYAPSFDLFVFATDNIQRMTLHDVGPDGNELYLLYGAHETIHEVQKARGLSYISKDDPKYDVLEEEAWLGAADLLKAHSPWSPYRSLGFGRKNDKIVHLPRSSSFRPWEVARTVADMKALTATQSLETHNPMALSFALHQVFLQRPGQAYELGLDDELSTSGAFYSANGAEALFHLSHCAVFLPWIESWVSENGEYFLQEFPDAQYIIQFYQHDQERVGFNVTQF</sequence>
<gene>
    <name evidence="1" type="ORF">KC909_00565</name>
</gene>
<dbReference type="Proteomes" id="UP000783287">
    <property type="component" value="Unassembled WGS sequence"/>
</dbReference>
<comment type="caution">
    <text evidence="1">The sequence shown here is derived from an EMBL/GenBank/DDBJ whole genome shotgun (WGS) entry which is preliminary data.</text>
</comment>
<reference evidence="1" key="2">
    <citation type="journal article" date="2021" name="Microbiome">
        <title>Successional dynamics and alternative stable states in a saline activated sludge microbial community over 9 years.</title>
        <authorList>
            <person name="Wang Y."/>
            <person name="Ye J."/>
            <person name="Ju F."/>
            <person name="Liu L."/>
            <person name="Boyd J.A."/>
            <person name="Deng Y."/>
            <person name="Parks D.H."/>
            <person name="Jiang X."/>
            <person name="Yin X."/>
            <person name="Woodcroft B.J."/>
            <person name="Tyson G.W."/>
            <person name="Hugenholtz P."/>
            <person name="Polz M.F."/>
            <person name="Zhang T."/>
        </authorList>
    </citation>
    <scope>NUCLEOTIDE SEQUENCE</scope>
    <source>
        <strain evidence="1">HKST-UBA14</strain>
    </source>
</reference>
<name>A0A955L554_9BACT</name>
<evidence type="ECO:0000313" key="1">
    <source>
        <dbReference type="EMBL" id="MCA9382833.1"/>
    </source>
</evidence>
<evidence type="ECO:0000313" key="2">
    <source>
        <dbReference type="Proteomes" id="UP000783287"/>
    </source>
</evidence>
<accession>A0A955L554</accession>
<dbReference type="AlphaFoldDB" id="A0A955L554"/>
<dbReference type="EMBL" id="JAGQLK010000007">
    <property type="protein sequence ID" value="MCA9382833.1"/>
    <property type="molecule type" value="Genomic_DNA"/>
</dbReference>